<dbReference type="EMBL" id="BK015225">
    <property type="protein sequence ID" value="DAD96834.1"/>
    <property type="molecule type" value="Genomic_DNA"/>
</dbReference>
<proteinExistence type="predicted"/>
<organism evidence="1">
    <name type="scientific">Siphoviridae sp. ct5op20</name>
    <dbReference type="NCBI Taxonomy" id="2826295"/>
    <lineage>
        <taxon>Viruses</taxon>
        <taxon>Duplodnaviria</taxon>
        <taxon>Heunggongvirae</taxon>
        <taxon>Uroviricota</taxon>
        <taxon>Caudoviricetes</taxon>
    </lineage>
</organism>
<protein>
    <submittedName>
        <fullName evidence="1">Portal protein</fullName>
    </submittedName>
</protein>
<sequence>MYLYYTNYVYNILVKLNRDTPLYKWYVTPIDASEDDTKTDAFKKESKKVDQIIKKFKPSLTLRTVTTQVSLEGKSSYLPRISYDKDTVNFFVLQKLNPDMVKLTSFGSKQQFGASFNMVIFLQPAYDVSQYPKFIQDAWEEMLATGVVTMDKKGKVKFNPRAKLPAGHILENKNGNYMYWVPLPQDLCYTFYFDGSHANMFPDFLGLFDDLSDLDNYKWLQASLLSKGVNSILTAEIPLVKDAKAG</sequence>
<name>A0A8S5NRA5_9CAUD</name>
<accession>A0A8S5NRA5</accession>
<reference evidence="1" key="1">
    <citation type="journal article" date="2021" name="Proc. Natl. Acad. Sci. U.S.A.">
        <title>A Catalog of Tens of Thousands of Viruses from Human Metagenomes Reveals Hidden Associations with Chronic Diseases.</title>
        <authorList>
            <person name="Tisza M.J."/>
            <person name="Buck C.B."/>
        </authorList>
    </citation>
    <scope>NUCLEOTIDE SEQUENCE</scope>
    <source>
        <strain evidence="1">Ct5op20</strain>
    </source>
</reference>
<evidence type="ECO:0000313" key="1">
    <source>
        <dbReference type="EMBL" id="DAD96834.1"/>
    </source>
</evidence>